<comment type="caution">
    <text evidence="1">The sequence shown here is derived from an EMBL/GenBank/DDBJ whole genome shotgun (WGS) entry which is preliminary data.</text>
</comment>
<name>A0A1Y5F7R8_9BACT</name>
<dbReference type="Gene3D" id="1.25.40.10">
    <property type="entry name" value="Tetratricopeptide repeat domain"/>
    <property type="match status" value="1"/>
</dbReference>
<dbReference type="InterPro" id="IPR011990">
    <property type="entry name" value="TPR-like_helical_dom_sf"/>
</dbReference>
<organism evidence="1 2">
    <name type="scientific">Halobacteriovorax marinus</name>
    <dbReference type="NCBI Taxonomy" id="97084"/>
    <lineage>
        <taxon>Bacteria</taxon>
        <taxon>Pseudomonadati</taxon>
        <taxon>Bdellovibrionota</taxon>
        <taxon>Bacteriovoracia</taxon>
        <taxon>Bacteriovoracales</taxon>
        <taxon>Halobacteriovoraceae</taxon>
        <taxon>Halobacteriovorax</taxon>
    </lineage>
</organism>
<accession>A0A1Y5F7R8</accession>
<dbReference type="InterPro" id="IPR011006">
    <property type="entry name" value="CheY-like_superfamily"/>
</dbReference>
<dbReference type="SUPFAM" id="SSF52172">
    <property type="entry name" value="CheY-like"/>
    <property type="match status" value="1"/>
</dbReference>
<dbReference type="Gene3D" id="3.40.50.2300">
    <property type="match status" value="1"/>
</dbReference>
<dbReference type="EMBL" id="MAAO01000015">
    <property type="protein sequence ID" value="OUR93587.1"/>
    <property type="molecule type" value="Genomic_DNA"/>
</dbReference>
<evidence type="ECO:0000313" key="1">
    <source>
        <dbReference type="EMBL" id="OUR93587.1"/>
    </source>
</evidence>
<protein>
    <submittedName>
        <fullName evidence="1">Uncharacterized protein</fullName>
    </submittedName>
</protein>
<sequence>MEIQSLYKAAADLQYLVFDPFNNIHSNVEESLESLGVAKENIFVCSTQKEAISVLRQHKTAFIISYIEPKNKAVFDILDEHQKLIVDNFERYFLLFSENKSIFSFAQALEEDIDDYIVSPYTKDKLTNKILKSLKSKIYPTQYQIMLNEISNKTKSKDFSGAKTMAAIACGLHPRPSMVYYHLSKIENLQGKSSDAISLAIQGLKFNKQHYRCLVQLHELYFSIDDHDRAYRVLKKIFELFPLSMVRMFEIFRLAIVGEKFDELKKYCKEILSKEDENILLIRFCTSGLAICAIRSLAAKEESKASDLLKEALKFSKNDPKILRNLYKVNITHGLQISSEEVFAKFQNKDKECIEWEVCKYLREIHSSKPVGMIIEECEDRFKLVEFDEDCFSQLLKRSTREASVEHNSQLETILSKFNFEK</sequence>
<proteinExistence type="predicted"/>
<reference evidence="2" key="1">
    <citation type="journal article" date="2017" name="Proc. Natl. Acad. Sci. U.S.A.">
        <title>Simulation of Deepwater Horizon oil plume reveals substrate specialization within a complex community of hydrocarbon-degraders.</title>
        <authorList>
            <person name="Hu P."/>
            <person name="Dubinsky E.A."/>
            <person name="Probst A.J."/>
            <person name="Wang J."/>
            <person name="Sieber C.M.K."/>
            <person name="Tom L.M."/>
            <person name="Gardinali P."/>
            <person name="Banfield J.F."/>
            <person name="Atlas R.M."/>
            <person name="Andersen G.L."/>
        </authorList>
    </citation>
    <scope>NUCLEOTIDE SEQUENCE [LARGE SCALE GENOMIC DNA]</scope>
</reference>
<evidence type="ECO:0000313" key="2">
    <source>
        <dbReference type="Proteomes" id="UP000196531"/>
    </source>
</evidence>
<dbReference type="SUPFAM" id="SSF48452">
    <property type="entry name" value="TPR-like"/>
    <property type="match status" value="1"/>
</dbReference>
<dbReference type="Proteomes" id="UP000196531">
    <property type="component" value="Unassembled WGS sequence"/>
</dbReference>
<gene>
    <name evidence="1" type="ORF">A9Q84_19150</name>
</gene>
<dbReference type="AlphaFoldDB" id="A0A1Y5F7R8"/>